<accession>A0A7W7HUX7</accession>
<keyword evidence="1" id="KW-0812">Transmembrane</keyword>
<comment type="caution">
    <text evidence="2">The sequence shown here is derived from an EMBL/GenBank/DDBJ whole genome shotgun (WGS) entry which is preliminary data.</text>
</comment>
<dbReference type="EMBL" id="JACHNH010000001">
    <property type="protein sequence ID" value="MBB4761252.1"/>
    <property type="molecule type" value="Genomic_DNA"/>
</dbReference>
<dbReference type="Proteomes" id="UP000578112">
    <property type="component" value="Unassembled WGS sequence"/>
</dbReference>
<evidence type="ECO:0000313" key="3">
    <source>
        <dbReference type="Proteomes" id="UP000578112"/>
    </source>
</evidence>
<proteinExistence type="predicted"/>
<keyword evidence="1" id="KW-1133">Transmembrane helix</keyword>
<evidence type="ECO:0000256" key="1">
    <source>
        <dbReference type="SAM" id="Phobius"/>
    </source>
</evidence>
<dbReference type="Pfam" id="PF06103">
    <property type="entry name" value="DUF948"/>
    <property type="match status" value="1"/>
</dbReference>
<gene>
    <name evidence="2" type="ORF">BJ971_001808</name>
</gene>
<feature type="transmembrane region" description="Helical" evidence="1">
    <location>
        <begin position="6"/>
        <end position="29"/>
    </location>
</feature>
<organism evidence="2 3">
    <name type="scientific">Actinoplanes digitatis</name>
    <dbReference type="NCBI Taxonomy" id="1868"/>
    <lineage>
        <taxon>Bacteria</taxon>
        <taxon>Bacillati</taxon>
        <taxon>Actinomycetota</taxon>
        <taxon>Actinomycetes</taxon>
        <taxon>Micromonosporales</taxon>
        <taxon>Micromonosporaceae</taxon>
        <taxon>Actinoplanes</taxon>
    </lineage>
</organism>
<reference evidence="2 3" key="1">
    <citation type="submission" date="2020-08" db="EMBL/GenBank/DDBJ databases">
        <title>Sequencing the genomes of 1000 actinobacteria strains.</title>
        <authorList>
            <person name="Klenk H.-P."/>
        </authorList>
    </citation>
    <scope>NUCLEOTIDE SEQUENCE [LARGE SCALE GENOMIC DNA]</scope>
    <source>
        <strain evidence="2 3">DSM 43149</strain>
    </source>
</reference>
<dbReference type="InterPro" id="IPR009293">
    <property type="entry name" value="UPF0478"/>
</dbReference>
<sequence>MDVTAGEIAGLIAAGAFLMLVLVLAVPILKLRHTVDAATQAINDLNDRTGPVLGNVNETVENVNTALGQVQVTLDGVNVQLAKVDTMTEHAQNVTASVANLATVVSAAAANPLIKVASFGYGLRKATAARRHAEEEREVRATLKQRRKAARAAR</sequence>
<keyword evidence="3" id="KW-1185">Reference proteome</keyword>
<dbReference type="RefSeq" id="WP_184991543.1">
    <property type="nucleotide sequence ID" value="NZ_BOMK01000016.1"/>
</dbReference>
<dbReference type="AlphaFoldDB" id="A0A7W7HUX7"/>
<name>A0A7W7HUX7_9ACTN</name>
<protein>
    <submittedName>
        <fullName evidence="2">Uncharacterized protein YoxC</fullName>
    </submittedName>
</protein>
<evidence type="ECO:0000313" key="2">
    <source>
        <dbReference type="EMBL" id="MBB4761252.1"/>
    </source>
</evidence>
<keyword evidence="1" id="KW-0472">Membrane</keyword>